<comment type="caution">
    <text evidence="4">The sequence shown here is derived from an EMBL/GenBank/DDBJ whole genome shotgun (WGS) entry which is preliminary data.</text>
</comment>
<reference evidence="4" key="1">
    <citation type="submission" date="2019-03" db="EMBL/GenBank/DDBJ databases">
        <title>Long read genome sequence of the mycoparasitic Pythium oligandrum ATCC 38472 isolated from sugarbeet rhizosphere.</title>
        <authorList>
            <person name="Gaulin E."/>
        </authorList>
    </citation>
    <scope>NUCLEOTIDE SEQUENCE</scope>
    <source>
        <strain evidence="4">ATCC 38472_TT</strain>
    </source>
</reference>
<organism evidence="4 5">
    <name type="scientific">Pythium oligandrum</name>
    <name type="common">Mycoparasitic fungus</name>
    <dbReference type="NCBI Taxonomy" id="41045"/>
    <lineage>
        <taxon>Eukaryota</taxon>
        <taxon>Sar</taxon>
        <taxon>Stramenopiles</taxon>
        <taxon>Oomycota</taxon>
        <taxon>Peronosporomycetes</taxon>
        <taxon>Pythiales</taxon>
        <taxon>Pythiaceae</taxon>
        <taxon>Pythium</taxon>
    </lineage>
</organism>
<evidence type="ECO:0000313" key="5">
    <source>
        <dbReference type="Proteomes" id="UP000794436"/>
    </source>
</evidence>
<keyword evidence="2" id="KW-0472">Membrane</keyword>
<dbReference type="Pfam" id="PF00122">
    <property type="entry name" value="E1-E2_ATPase"/>
    <property type="match status" value="1"/>
</dbReference>
<dbReference type="InterPro" id="IPR023299">
    <property type="entry name" value="ATPase_P-typ_cyto_dom_N"/>
</dbReference>
<protein>
    <recommendedName>
        <fullName evidence="3">P-type ATPase A domain-containing protein</fullName>
    </recommendedName>
</protein>
<dbReference type="GO" id="GO:0006883">
    <property type="term" value="P:intracellular sodium ion homeostasis"/>
    <property type="evidence" value="ECO:0007669"/>
    <property type="project" value="TreeGrafter"/>
</dbReference>
<dbReference type="OrthoDB" id="158672at2759"/>
<dbReference type="InterPro" id="IPR059000">
    <property type="entry name" value="ATPase_P-type_domA"/>
</dbReference>
<dbReference type="AlphaFoldDB" id="A0A8K1CTJ0"/>
<dbReference type="GO" id="GO:0000166">
    <property type="term" value="F:nucleotide binding"/>
    <property type="evidence" value="ECO:0007669"/>
    <property type="project" value="InterPro"/>
</dbReference>
<dbReference type="SUPFAM" id="SSF81660">
    <property type="entry name" value="Metal cation-transporting ATPase, ATP-binding domain N"/>
    <property type="match status" value="1"/>
</dbReference>
<dbReference type="GO" id="GO:0030007">
    <property type="term" value="P:intracellular potassium ion homeostasis"/>
    <property type="evidence" value="ECO:0007669"/>
    <property type="project" value="TreeGrafter"/>
</dbReference>
<comment type="subcellular location">
    <subcellularLocation>
        <location evidence="1">Cell membrane</location>
        <topology evidence="1">Multi-pass membrane protein</topology>
    </subcellularLocation>
</comment>
<proteinExistence type="predicted"/>
<dbReference type="InterPro" id="IPR050510">
    <property type="entry name" value="Cation_transp_ATPase_P-type"/>
</dbReference>
<dbReference type="GO" id="GO:0005391">
    <property type="term" value="F:P-type sodium:potassium-exchanging transporter activity"/>
    <property type="evidence" value="ECO:0007669"/>
    <property type="project" value="TreeGrafter"/>
</dbReference>
<dbReference type="GO" id="GO:1902600">
    <property type="term" value="P:proton transmembrane transport"/>
    <property type="evidence" value="ECO:0007669"/>
    <property type="project" value="TreeGrafter"/>
</dbReference>
<keyword evidence="5" id="KW-1185">Reference proteome</keyword>
<evidence type="ECO:0000313" key="4">
    <source>
        <dbReference type="EMBL" id="TMW68351.1"/>
    </source>
</evidence>
<sequence length="825" mass="89543">MMEEETEFDSHASMAAMSVLPLSLSQSLLQNASLRMTPLSPSHGDRFKLYDEHFVAVDELERRFETNRLSGLLTHVVARLQSESPRLNLLPTDVEVGHGSIHELVAVLRDGSWIHTRAENLLPGDVISLKEGQCVPADVRLIECDGMWVDQSSLLGKRQHEPRDASTTSVFDAAEATTPYLEATNMAFYGTVVTKGSGKAIVIRTGEDTVIGGISTRLLEIKRSTNKRLDIPMTESMKQLEVFCKGDSLPSAINRVSALVVEHSDVVKRSIISSSFGVNPPVVIELEDAVLANEMSTDDLEREITLQMMTYSQTDGDARLFTKALAACRHRIDGSTLPSSSSSSGFSSTERVPSLPASSPIAAPVVIDPLRDQNTILRFSAYFGMGSPKNSMYKKTRCSTLLHGHISGCEVYVHFDQDQGAYVVLLQGSAREILSRCGKVRRNDSIVSMETSDLLQIQAMVQDLEMRGQTIVSFAELYLDPSMYPVGVKFDIENFNFPTSNMCYLGSLGLIEKIQPEIMLMGSFARSADVRLLVAATDRMYPREETVSAISEDDDPGIDDKFMDSERTGVKPICRIPIKLREAATGEIADLSASAYRSSALSISNTLGQWEEILLGHQIVIFDACDSSHIDLLVEILQELGDCVGLVASGSANALAIANADVGFSVTSHDFVDLGEEAADVVLASSTCPRSDAIRLIEMAKKVPRRDGSYSQESPNLSKVMSTMTNLFRESISVGRMLGLSENELKSAFENALFEGNSTISSTPAPHKPISTPNPLFLPPSPSKFPANAFRSSQLLSTNPKVGAAALSAGVTGVGHLAATQLSSL</sequence>
<name>A0A8K1CTJ0_PYTOL</name>
<accession>A0A8K1CTJ0</accession>
<keyword evidence="2" id="KW-1003">Cell membrane</keyword>
<dbReference type="GO" id="GO:0005886">
    <property type="term" value="C:plasma membrane"/>
    <property type="evidence" value="ECO:0007669"/>
    <property type="project" value="UniProtKB-SubCell"/>
</dbReference>
<dbReference type="Pfam" id="PF13246">
    <property type="entry name" value="Cation_ATPase"/>
    <property type="match status" value="1"/>
</dbReference>
<gene>
    <name evidence="4" type="ORF">Poli38472_005819</name>
</gene>
<dbReference type="Gene3D" id="2.70.150.10">
    <property type="entry name" value="Calcium-transporting ATPase, cytoplasmic transduction domain A"/>
    <property type="match status" value="1"/>
</dbReference>
<evidence type="ECO:0000259" key="3">
    <source>
        <dbReference type="Pfam" id="PF00122"/>
    </source>
</evidence>
<dbReference type="InterPro" id="IPR008250">
    <property type="entry name" value="ATPase_P-typ_transduc_dom_A_sf"/>
</dbReference>
<dbReference type="GO" id="GO:1990573">
    <property type="term" value="P:potassium ion import across plasma membrane"/>
    <property type="evidence" value="ECO:0007669"/>
    <property type="project" value="TreeGrafter"/>
</dbReference>
<evidence type="ECO:0000256" key="2">
    <source>
        <dbReference type="ARBA" id="ARBA00022475"/>
    </source>
</evidence>
<dbReference type="PANTHER" id="PTHR43294">
    <property type="entry name" value="SODIUM/POTASSIUM-TRANSPORTING ATPASE SUBUNIT ALPHA"/>
    <property type="match status" value="1"/>
</dbReference>
<dbReference type="InterPro" id="IPR023214">
    <property type="entry name" value="HAD_sf"/>
</dbReference>
<dbReference type="EMBL" id="SPLM01000002">
    <property type="protein sequence ID" value="TMW68351.1"/>
    <property type="molecule type" value="Genomic_DNA"/>
</dbReference>
<evidence type="ECO:0000256" key="1">
    <source>
        <dbReference type="ARBA" id="ARBA00004651"/>
    </source>
</evidence>
<dbReference type="Gene3D" id="3.40.1110.10">
    <property type="entry name" value="Calcium-transporting ATPase, cytoplasmic domain N"/>
    <property type="match status" value="1"/>
</dbReference>
<dbReference type="SUPFAM" id="SSF81653">
    <property type="entry name" value="Calcium ATPase, transduction domain A"/>
    <property type="match status" value="1"/>
</dbReference>
<dbReference type="GO" id="GO:0036376">
    <property type="term" value="P:sodium ion export across plasma membrane"/>
    <property type="evidence" value="ECO:0007669"/>
    <property type="project" value="TreeGrafter"/>
</dbReference>
<dbReference type="PANTHER" id="PTHR43294:SF21">
    <property type="entry name" value="CATION TRANSPORTING ATPASE"/>
    <property type="match status" value="1"/>
</dbReference>
<dbReference type="Proteomes" id="UP000794436">
    <property type="component" value="Unassembled WGS sequence"/>
</dbReference>
<feature type="domain" description="P-type ATPase A" evidence="3">
    <location>
        <begin position="103"/>
        <end position="216"/>
    </location>
</feature>
<dbReference type="Gene3D" id="3.40.50.1000">
    <property type="entry name" value="HAD superfamily/HAD-like"/>
    <property type="match status" value="1"/>
</dbReference>